<feature type="region of interest" description="Disordered" evidence="1">
    <location>
        <begin position="114"/>
        <end position="169"/>
    </location>
</feature>
<feature type="compositionally biased region" description="Acidic residues" evidence="1">
    <location>
        <begin position="149"/>
        <end position="158"/>
    </location>
</feature>
<accession>A0A3P7U5M7</accession>
<name>A0A183F8Y9_HELPZ</name>
<dbReference type="OrthoDB" id="5903933at2759"/>
<dbReference type="WBParaSite" id="HPBE_0000263101-mRNA-1">
    <property type="protein sequence ID" value="HPBE_0000263101-mRNA-1"/>
    <property type="gene ID" value="HPBE_0000263101"/>
</dbReference>
<dbReference type="AlphaFoldDB" id="A0A183F8Y9"/>
<evidence type="ECO:0000313" key="4">
    <source>
        <dbReference type="WBParaSite" id="HPBE_0000263101-mRNA-1"/>
    </source>
</evidence>
<evidence type="ECO:0000313" key="2">
    <source>
        <dbReference type="EMBL" id="VDO26849.1"/>
    </source>
</evidence>
<keyword evidence="3" id="KW-1185">Reference proteome</keyword>
<reference evidence="2 3" key="1">
    <citation type="submission" date="2018-11" db="EMBL/GenBank/DDBJ databases">
        <authorList>
            <consortium name="Pathogen Informatics"/>
        </authorList>
    </citation>
    <scope>NUCLEOTIDE SEQUENCE [LARGE SCALE GENOMIC DNA]</scope>
</reference>
<evidence type="ECO:0000313" key="3">
    <source>
        <dbReference type="Proteomes" id="UP000050761"/>
    </source>
</evidence>
<dbReference type="EMBL" id="UZAH01004369">
    <property type="protein sequence ID" value="VDO26849.1"/>
    <property type="molecule type" value="Genomic_DNA"/>
</dbReference>
<dbReference type="Proteomes" id="UP000050761">
    <property type="component" value="Unassembled WGS sequence"/>
</dbReference>
<evidence type="ECO:0000256" key="1">
    <source>
        <dbReference type="SAM" id="MobiDB-lite"/>
    </source>
</evidence>
<sequence>MTFQAAQEKIDDMEKKETKTASRYLQNIVIRTVDLEKKLEEHHECIGLNSQPAGLKINEEQMDRLQPLSTDVDKCRTEVEKASNNAVMHEVKELTGRFTRFNIEVEERLEAVEQKQELLPNDNEDETVAEKEEMPSKEPPKDEDLPRIDDDEVFESQEQEPVTKKEPEKIEDYSDKKILDELAAVNRNLKKTRHEIFVMNHRIEEERKKTSPRSNQKVENMRKEKYEVKDEEYSLKKKQQELNLALQDWMKEHNEAARRRFVKLFYIVS</sequence>
<gene>
    <name evidence="2" type="ORF">HPBE_LOCUS2632</name>
</gene>
<reference evidence="4" key="2">
    <citation type="submission" date="2019-09" db="UniProtKB">
        <authorList>
            <consortium name="WormBaseParasite"/>
        </authorList>
    </citation>
    <scope>IDENTIFICATION</scope>
</reference>
<accession>A0A183F8Y9</accession>
<protein>
    <submittedName>
        <fullName evidence="2 4">Uncharacterized protein</fullName>
    </submittedName>
</protein>
<feature type="compositionally biased region" description="Basic and acidic residues" evidence="1">
    <location>
        <begin position="128"/>
        <end position="148"/>
    </location>
</feature>
<organism evidence="3 4">
    <name type="scientific">Heligmosomoides polygyrus</name>
    <name type="common">Parasitic roundworm</name>
    <dbReference type="NCBI Taxonomy" id="6339"/>
    <lineage>
        <taxon>Eukaryota</taxon>
        <taxon>Metazoa</taxon>
        <taxon>Ecdysozoa</taxon>
        <taxon>Nematoda</taxon>
        <taxon>Chromadorea</taxon>
        <taxon>Rhabditida</taxon>
        <taxon>Rhabditina</taxon>
        <taxon>Rhabditomorpha</taxon>
        <taxon>Strongyloidea</taxon>
        <taxon>Heligmosomidae</taxon>
        <taxon>Heligmosomoides</taxon>
    </lineage>
</organism>
<proteinExistence type="predicted"/>